<evidence type="ECO:0000313" key="1">
    <source>
        <dbReference type="EMBL" id="GMT22936.1"/>
    </source>
</evidence>
<comment type="caution">
    <text evidence="1">The sequence shown here is derived from an EMBL/GenBank/DDBJ whole genome shotgun (WGS) entry which is preliminary data.</text>
</comment>
<dbReference type="EMBL" id="BTSY01000004">
    <property type="protein sequence ID" value="GMT22936.1"/>
    <property type="molecule type" value="Genomic_DNA"/>
</dbReference>
<keyword evidence="2" id="KW-1185">Reference proteome</keyword>
<sequence>MADLTPEKIQKARALLKANPSILDDSIAKLSADAQVHAKKMRDLFLSDGADAAKMKAAADETRAKCSASVIAELEAHKKIVSEKIGAAI</sequence>
<evidence type="ECO:0000313" key="2">
    <source>
        <dbReference type="Proteomes" id="UP001432322"/>
    </source>
</evidence>
<protein>
    <submittedName>
        <fullName evidence="1">Uncharacterized protein</fullName>
    </submittedName>
</protein>
<gene>
    <name evidence="1" type="ORF">PFISCL1PPCAC_14233</name>
</gene>
<dbReference type="Proteomes" id="UP001432322">
    <property type="component" value="Unassembled WGS sequence"/>
</dbReference>
<dbReference type="AlphaFoldDB" id="A0AAV5VTD2"/>
<reference evidence="1" key="1">
    <citation type="submission" date="2023-10" db="EMBL/GenBank/DDBJ databases">
        <title>Genome assembly of Pristionchus species.</title>
        <authorList>
            <person name="Yoshida K."/>
            <person name="Sommer R.J."/>
        </authorList>
    </citation>
    <scope>NUCLEOTIDE SEQUENCE</scope>
    <source>
        <strain evidence="1">RS5133</strain>
    </source>
</reference>
<organism evidence="1 2">
    <name type="scientific">Pristionchus fissidentatus</name>
    <dbReference type="NCBI Taxonomy" id="1538716"/>
    <lineage>
        <taxon>Eukaryota</taxon>
        <taxon>Metazoa</taxon>
        <taxon>Ecdysozoa</taxon>
        <taxon>Nematoda</taxon>
        <taxon>Chromadorea</taxon>
        <taxon>Rhabditida</taxon>
        <taxon>Rhabditina</taxon>
        <taxon>Diplogasteromorpha</taxon>
        <taxon>Diplogasteroidea</taxon>
        <taxon>Neodiplogasteridae</taxon>
        <taxon>Pristionchus</taxon>
    </lineage>
</organism>
<accession>A0AAV5VTD2</accession>
<name>A0AAV5VTD2_9BILA</name>
<proteinExistence type="predicted"/>